<protein>
    <recommendedName>
        <fullName evidence="3">DJ-1/PfpI domain-containing protein</fullName>
    </recommendedName>
</protein>
<dbReference type="InterPro" id="IPR002818">
    <property type="entry name" value="DJ-1/PfpI"/>
</dbReference>
<dbReference type="PROSITE" id="PS51276">
    <property type="entry name" value="PEPTIDASE_C56_PFPI"/>
    <property type="match status" value="1"/>
</dbReference>
<evidence type="ECO:0000259" key="3">
    <source>
        <dbReference type="Pfam" id="PF01965"/>
    </source>
</evidence>
<evidence type="ECO:0000313" key="5">
    <source>
        <dbReference type="Proteomes" id="UP001500707"/>
    </source>
</evidence>
<dbReference type="Pfam" id="PF01965">
    <property type="entry name" value="DJ-1_PfpI"/>
    <property type="match status" value="1"/>
</dbReference>
<sequence length="300" mass="33116">MRGGRNWRGRTAEGRLRCRAGTTTATRNRAGNTPSGTKPCLKTDVARRWCGRRQGDGRETSRRWPGRNPSGGRGGTHGRAGRVGNGRRANPWQAPEPEARCSRTAEQRSAPDMTAKILIVTGDAAESLEVLYPYQRLREEGYDVHIAAPTRKKLQFVVHDFEPGFDTYTEKPGYTWPADLAFSEVDPGDYVAVVIPGGRAPEYLRNDPELRKILKSFFDSDKPVAQICHGPLLTAAIDSLRGRRVTAYPALELDMQAAGATFQDAEAVVDGTLVSSRAWPDHSGWMREFLTVLRAKAPVT</sequence>
<feature type="compositionally biased region" description="Gly residues" evidence="2">
    <location>
        <begin position="69"/>
        <end position="84"/>
    </location>
</feature>
<keyword evidence="5" id="KW-1185">Reference proteome</keyword>
<feature type="domain" description="DJ-1/PfpI" evidence="3">
    <location>
        <begin position="116"/>
        <end position="290"/>
    </location>
</feature>
<dbReference type="NCBIfam" id="TIGR01382">
    <property type="entry name" value="PfpI"/>
    <property type="match status" value="1"/>
</dbReference>
<feature type="compositionally biased region" description="Basic and acidic residues" evidence="2">
    <location>
        <begin position="53"/>
        <end position="62"/>
    </location>
</feature>
<comment type="similarity">
    <text evidence="1">Belongs to the peptidase C56 family.</text>
</comment>
<evidence type="ECO:0000313" key="4">
    <source>
        <dbReference type="EMBL" id="GAA3584123.1"/>
    </source>
</evidence>
<proteinExistence type="inferred from homology"/>
<gene>
    <name evidence="4" type="ORF">GCM10022295_76640</name>
</gene>
<reference evidence="5" key="1">
    <citation type="journal article" date="2019" name="Int. J. Syst. Evol. Microbiol.">
        <title>The Global Catalogue of Microorganisms (GCM) 10K type strain sequencing project: providing services to taxonomists for standard genome sequencing and annotation.</title>
        <authorList>
            <consortium name="The Broad Institute Genomics Platform"/>
            <consortium name="The Broad Institute Genome Sequencing Center for Infectious Disease"/>
            <person name="Wu L."/>
            <person name="Ma J."/>
        </authorList>
    </citation>
    <scope>NUCLEOTIDE SEQUENCE [LARGE SCALE GENOMIC DNA]</scope>
    <source>
        <strain evidence="5">JCM 17656</strain>
    </source>
</reference>
<feature type="region of interest" description="Disordered" evidence="2">
    <location>
        <begin position="1"/>
        <end position="108"/>
    </location>
</feature>
<dbReference type="InterPro" id="IPR006286">
    <property type="entry name" value="C56_PfpI-like"/>
</dbReference>
<dbReference type="PANTHER" id="PTHR42733">
    <property type="entry name" value="DJ-1 PROTEIN"/>
    <property type="match status" value="1"/>
</dbReference>
<organism evidence="4 5">
    <name type="scientific">Streptomyces osmaniensis</name>
    <dbReference type="NCBI Taxonomy" id="593134"/>
    <lineage>
        <taxon>Bacteria</taxon>
        <taxon>Bacillati</taxon>
        <taxon>Actinomycetota</taxon>
        <taxon>Actinomycetes</taxon>
        <taxon>Kitasatosporales</taxon>
        <taxon>Streptomycetaceae</taxon>
        <taxon>Streptomyces</taxon>
    </lineage>
</organism>
<feature type="compositionally biased region" description="Basic and acidic residues" evidence="2">
    <location>
        <begin position="97"/>
        <end position="106"/>
    </location>
</feature>
<dbReference type="PANTHER" id="PTHR42733:SF2">
    <property type="entry name" value="DJ-1_THIJ_PFPI FAMILY PROTEIN"/>
    <property type="match status" value="1"/>
</dbReference>
<dbReference type="InterPro" id="IPR029062">
    <property type="entry name" value="Class_I_gatase-like"/>
</dbReference>
<dbReference type="EMBL" id="BAABCE010000020">
    <property type="protein sequence ID" value="GAA3584123.1"/>
    <property type="molecule type" value="Genomic_DNA"/>
</dbReference>
<dbReference type="Gene3D" id="3.40.50.880">
    <property type="match status" value="1"/>
</dbReference>
<accession>A0ABP6YJA0</accession>
<evidence type="ECO:0000256" key="1">
    <source>
        <dbReference type="ARBA" id="ARBA00008542"/>
    </source>
</evidence>
<feature type="compositionally biased region" description="Low complexity" evidence="2">
    <location>
        <begin position="19"/>
        <end position="33"/>
    </location>
</feature>
<dbReference type="CDD" id="cd03169">
    <property type="entry name" value="GATase1_PfpI_1"/>
    <property type="match status" value="1"/>
</dbReference>
<name>A0ABP6YJA0_9ACTN</name>
<comment type="caution">
    <text evidence="4">The sequence shown here is derived from an EMBL/GenBank/DDBJ whole genome shotgun (WGS) entry which is preliminary data.</text>
</comment>
<evidence type="ECO:0000256" key="2">
    <source>
        <dbReference type="SAM" id="MobiDB-lite"/>
    </source>
</evidence>
<dbReference type="Proteomes" id="UP001500707">
    <property type="component" value="Unassembled WGS sequence"/>
</dbReference>
<dbReference type="SUPFAM" id="SSF52317">
    <property type="entry name" value="Class I glutamine amidotransferase-like"/>
    <property type="match status" value="1"/>
</dbReference>